<reference evidence="2 3" key="1">
    <citation type="submission" date="2019-02" db="EMBL/GenBank/DDBJ databases">
        <title>Isolation and identification of novel species under the genus Muribaculum.</title>
        <authorList>
            <person name="Miyake S."/>
            <person name="Ding Y."/>
            <person name="Low A."/>
            <person name="Soh M."/>
            <person name="Seedorf H."/>
        </authorList>
    </citation>
    <scope>NUCLEOTIDE SEQUENCE [LARGE SCALE GENOMIC DNA]</scope>
    <source>
        <strain evidence="2 3">TLL-A3</strain>
    </source>
</reference>
<comment type="caution">
    <text evidence="2">The sequence shown here is derived from an EMBL/GenBank/DDBJ whole genome shotgun (WGS) entry which is preliminary data.</text>
</comment>
<name>A0A4Z0V4B4_9BACT</name>
<organism evidence="2 3">
    <name type="scientific">Duncaniella freteri</name>
    <dbReference type="NCBI Taxonomy" id="2530391"/>
    <lineage>
        <taxon>Bacteria</taxon>
        <taxon>Pseudomonadati</taxon>
        <taxon>Bacteroidota</taxon>
        <taxon>Bacteroidia</taxon>
        <taxon>Bacteroidales</taxon>
        <taxon>Muribaculaceae</taxon>
        <taxon>Duncaniella</taxon>
    </lineage>
</organism>
<evidence type="ECO:0000313" key="2">
    <source>
        <dbReference type="EMBL" id="TGG39611.1"/>
    </source>
</evidence>
<dbReference type="SUPFAM" id="SSF51366">
    <property type="entry name" value="Ribulose-phoshate binding barrel"/>
    <property type="match status" value="1"/>
</dbReference>
<dbReference type="GeneID" id="82148630"/>
<dbReference type="InterPro" id="IPR001539">
    <property type="entry name" value="Peptidase_U32"/>
</dbReference>
<dbReference type="Pfam" id="PF12392">
    <property type="entry name" value="DUF3656"/>
    <property type="match status" value="1"/>
</dbReference>
<dbReference type="AlphaFoldDB" id="A0A4Z0V4B4"/>
<dbReference type="InterPro" id="IPR051454">
    <property type="entry name" value="RNA/ubiquinone_mod_enzymes"/>
</dbReference>
<accession>A0A4Z0V4B4</accession>
<dbReference type="Proteomes" id="UP000297635">
    <property type="component" value="Unassembled WGS sequence"/>
</dbReference>
<dbReference type="InterPro" id="IPR020988">
    <property type="entry name" value="Pept_U32_collagenase"/>
</dbReference>
<gene>
    <name evidence="2" type="ORF">EZ315_02420</name>
</gene>
<dbReference type="PANTHER" id="PTHR30217:SF10">
    <property type="entry name" value="23S RRNA 5-HYDROXYCYTIDINE C2501 SYNTHASE"/>
    <property type="match status" value="1"/>
</dbReference>
<dbReference type="PANTHER" id="PTHR30217">
    <property type="entry name" value="PEPTIDASE U32 FAMILY"/>
    <property type="match status" value="1"/>
</dbReference>
<dbReference type="Pfam" id="PF01136">
    <property type="entry name" value="Peptidase_U32"/>
    <property type="match status" value="1"/>
</dbReference>
<keyword evidence="3" id="KW-1185">Reference proteome</keyword>
<dbReference type="InterPro" id="IPR011060">
    <property type="entry name" value="RibuloseP-bd_barrel"/>
</dbReference>
<feature type="domain" description="Peptidase U32 collagenase" evidence="1">
    <location>
        <begin position="389"/>
        <end position="501"/>
    </location>
</feature>
<protein>
    <submittedName>
        <fullName evidence="2">U32 family peptidase</fullName>
    </submittedName>
</protein>
<proteinExistence type="predicted"/>
<dbReference type="EMBL" id="SJSA01000001">
    <property type="protein sequence ID" value="TGG39611.1"/>
    <property type="molecule type" value="Genomic_DNA"/>
</dbReference>
<dbReference type="RefSeq" id="WP_135470299.1">
    <property type="nucleotide sequence ID" value="NZ_SJSA01000001.1"/>
</dbReference>
<sequence length="618" mass="67694">MPVKKPTPIPLELLAPAKNADIAISAILAGADAVYIGASSHGARKDASNSINDIRRVVETAHPFNAKVYATVNTIIYDHEIHEVERLITSLYHAGVDALIVQDMGILRMDIPPIELHASTQCDIRTPEKARFLADAGFSRLVLARELSLKEISEIHEAVPNTPLEGFIHGALCVSYSGDCRASCMTGGRSANRGECAQICRLPYTLTDSHGNTLTEGKHLLSLRDLNRSDSIGDMAEAGISSFKIEGRLKEEGYVRNTVAWYSRILDRVVEGSGGRYVRQSAGESHADFNPSPDKSFNRGFTTYFLSGKAPVKGVASIDTPKATGTPIGKVMKCDNRSITASLSAPLANGDGLGYFDREGQFKGFRLNRANGNRLYPATPQNIPAGTTLYRNRDKEWDDAISSAKTTRTMRLDMALTRTSGSNIALELTSETGVSATVTMDCGDLSEAVTPQEAPRRRILSKLGDTIYRPGKIVDLIGQHFIPASLLTSLRRDGIAKLDSAARMTYRYSYRLPETPEAKYISDTASIHDNVANHLAERFYRDHGVNTIVPAAEVKRPQDENGTMVMTTRYCIRRELGKCLLTPGGRSWDNGPLYLVNGSVRLRVEFDCSRCGMNLYSL</sequence>
<evidence type="ECO:0000313" key="3">
    <source>
        <dbReference type="Proteomes" id="UP000297635"/>
    </source>
</evidence>
<evidence type="ECO:0000259" key="1">
    <source>
        <dbReference type="Pfam" id="PF12392"/>
    </source>
</evidence>